<feature type="transmembrane region" description="Helical" evidence="1">
    <location>
        <begin position="64"/>
        <end position="87"/>
    </location>
</feature>
<dbReference type="PANTHER" id="PTHR30354">
    <property type="entry name" value="GNT FAMILY GLUCONATE TRANSPORTER"/>
    <property type="match status" value="1"/>
</dbReference>
<feature type="transmembrane region" description="Helical" evidence="1">
    <location>
        <begin position="342"/>
        <end position="361"/>
    </location>
</feature>
<organism evidence="2 3">
    <name type="scientific">Robinsoniella peoriensis</name>
    <dbReference type="NCBI Taxonomy" id="180332"/>
    <lineage>
        <taxon>Bacteria</taxon>
        <taxon>Bacillati</taxon>
        <taxon>Bacillota</taxon>
        <taxon>Clostridia</taxon>
        <taxon>Lachnospirales</taxon>
        <taxon>Lachnospiraceae</taxon>
        <taxon>Robinsoniella</taxon>
    </lineage>
</organism>
<dbReference type="AlphaFoldDB" id="A0A4U8QE94"/>
<dbReference type="NCBIfam" id="TIGR00791">
    <property type="entry name" value="gntP"/>
    <property type="match status" value="1"/>
</dbReference>
<feature type="transmembrane region" description="Helical" evidence="1">
    <location>
        <begin position="9"/>
        <end position="28"/>
    </location>
</feature>
<evidence type="ECO:0000313" key="3">
    <source>
        <dbReference type="Proteomes" id="UP000306509"/>
    </source>
</evidence>
<feature type="transmembrane region" description="Helical" evidence="1">
    <location>
        <begin position="184"/>
        <end position="208"/>
    </location>
</feature>
<comment type="caution">
    <text evidence="2">The sequence shown here is derived from an EMBL/GenBank/DDBJ whole genome shotgun (WGS) entry which is preliminary data.</text>
</comment>
<feature type="transmembrane region" description="Helical" evidence="1">
    <location>
        <begin position="107"/>
        <end position="134"/>
    </location>
</feature>
<reference evidence="2 3" key="1">
    <citation type="journal article" date="2019" name="Anaerobe">
        <title>Detection of Robinsoniella peoriensis in multiple bone samples of a trauma patient.</title>
        <authorList>
            <person name="Schrottner P."/>
            <person name="Hartwich K."/>
            <person name="Bunk B."/>
            <person name="Schober I."/>
            <person name="Helbig S."/>
            <person name="Rudolph W.W."/>
            <person name="Gunzer F."/>
        </authorList>
    </citation>
    <scope>NUCLEOTIDE SEQUENCE [LARGE SCALE GENOMIC DNA]</scope>
    <source>
        <strain evidence="2 3">DSM 106044</strain>
    </source>
</reference>
<accession>A0A4U8QE94</accession>
<dbReference type="EMBL" id="QGQD01000012">
    <property type="protein sequence ID" value="TLD02563.1"/>
    <property type="molecule type" value="Genomic_DNA"/>
</dbReference>
<evidence type="ECO:0000256" key="1">
    <source>
        <dbReference type="SAM" id="Phobius"/>
    </source>
</evidence>
<dbReference type="InterPro" id="IPR003474">
    <property type="entry name" value="Glcn_transporter"/>
</dbReference>
<keyword evidence="1" id="KW-0812">Transmembrane</keyword>
<feature type="transmembrane region" description="Helical" evidence="1">
    <location>
        <begin position="301"/>
        <end position="322"/>
    </location>
</feature>
<dbReference type="GO" id="GO:0005886">
    <property type="term" value="C:plasma membrane"/>
    <property type="evidence" value="ECO:0007669"/>
    <property type="project" value="TreeGrafter"/>
</dbReference>
<protein>
    <submittedName>
        <fullName evidence="2">5-keto-D-gluconate transporter</fullName>
    </submittedName>
</protein>
<feature type="transmembrane region" description="Helical" evidence="1">
    <location>
        <begin position="229"/>
        <end position="248"/>
    </location>
</feature>
<feature type="transmembrane region" description="Helical" evidence="1">
    <location>
        <begin position="373"/>
        <end position="403"/>
    </location>
</feature>
<evidence type="ECO:0000313" key="2">
    <source>
        <dbReference type="EMBL" id="TLD02563.1"/>
    </source>
</evidence>
<feature type="transmembrane region" description="Helical" evidence="1">
    <location>
        <begin position="34"/>
        <end position="52"/>
    </location>
</feature>
<dbReference type="GO" id="GO:0015128">
    <property type="term" value="F:gluconate transmembrane transporter activity"/>
    <property type="evidence" value="ECO:0007669"/>
    <property type="project" value="InterPro"/>
</dbReference>
<name>A0A4U8QE94_9FIRM</name>
<dbReference type="PANTHER" id="PTHR30354:SF25">
    <property type="entry name" value="INNER MEMBRANE PERMEASE YGBN"/>
    <property type="match status" value="1"/>
</dbReference>
<gene>
    <name evidence="2" type="primary">idnT_1</name>
    <name evidence="2" type="ORF">DSM106044_00542</name>
</gene>
<feature type="transmembrane region" description="Helical" evidence="1">
    <location>
        <begin position="146"/>
        <end position="164"/>
    </location>
</feature>
<sequence>MFENLLQNPVYMLGIVAAAVIILIVLVMKFKVNAFVSLLIVSVLSAFAAGMTPGDTLASITGGMGSTLGGITIIVALGAMLGAMLEVSGGAKVMANTLIKTFGINKAPLALVAVGIIVGTPVFLDVAFIILIPVVYSLAKQTKKSVLFFSLPLLAGLAVGHTLIPPTPGPVTVANIVGADLGSVIMMGFVVGIPAAICGGIFYSKFIAKRINVNPPEVPEVAVEDERKLPSFGIVVLNISLPLILIVIRTVCDLVLPEENSLRVVLNFIGAPEIALLISVLFSFLTLGLQRGISKSVIEEVCSKALGPAGIILAVTGAGGVFKQVLIDSGIGTSLADMMSQASISPIFMAYLIATIMRISVGSATVSMTTAAGIMAPVIVATGTNPTLIVMAIGCGAINFVHFNDSGFWLISKYSGTNEKETLKTWSAMATIIGITGIIIVMILSIFIK</sequence>
<dbReference type="Proteomes" id="UP000306509">
    <property type="component" value="Unassembled WGS sequence"/>
</dbReference>
<keyword evidence="3" id="KW-1185">Reference proteome</keyword>
<dbReference type="PIRSF" id="PIRSF002746">
    <property type="entry name" value="Gluconate_transporter"/>
    <property type="match status" value="1"/>
</dbReference>
<dbReference type="Pfam" id="PF02447">
    <property type="entry name" value="GntP_permease"/>
    <property type="match status" value="1"/>
</dbReference>
<feature type="transmembrane region" description="Helical" evidence="1">
    <location>
        <begin position="268"/>
        <end position="289"/>
    </location>
</feature>
<dbReference type="RefSeq" id="WP_242849048.1">
    <property type="nucleotide sequence ID" value="NZ_CAUSDN010000025.1"/>
</dbReference>
<keyword evidence="1" id="KW-0472">Membrane</keyword>
<proteinExistence type="predicted"/>
<dbReference type="STRING" id="180332.GCA_000797495_00864"/>
<feature type="transmembrane region" description="Helical" evidence="1">
    <location>
        <begin position="423"/>
        <end position="448"/>
    </location>
</feature>
<keyword evidence="1" id="KW-1133">Transmembrane helix</keyword>